<protein>
    <recommendedName>
        <fullName evidence="6">Secretory carrier-associated membrane protein</fullName>
        <shortName evidence="6">Secretory carrier membrane protein</shortName>
    </recommendedName>
</protein>
<keyword evidence="6" id="KW-1003">Cell membrane</keyword>
<dbReference type="PANTHER" id="PTHR10687">
    <property type="entry name" value="SECRETORY CARRIER-ASSOCIATED MEMBRANE PROTEIN SCAMP"/>
    <property type="match status" value="1"/>
</dbReference>
<evidence type="ECO:0000256" key="5">
    <source>
        <dbReference type="ARBA" id="ARBA00023136"/>
    </source>
</evidence>
<evidence type="ECO:0000256" key="2">
    <source>
        <dbReference type="ARBA" id="ARBA00010482"/>
    </source>
</evidence>
<dbReference type="GO" id="GO:0005886">
    <property type="term" value="C:plasma membrane"/>
    <property type="evidence" value="ECO:0007669"/>
    <property type="project" value="UniProtKB-SubCell"/>
</dbReference>
<reference evidence="7 8" key="1">
    <citation type="journal article" date="2024" name="Nat. Commun.">
        <title>Phylogenomics reveals the evolutionary origins of lichenization in chlorophyte algae.</title>
        <authorList>
            <person name="Puginier C."/>
            <person name="Libourel C."/>
            <person name="Otte J."/>
            <person name="Skaloud P."/>
            <person name="Haon M."/>
            <person name="Grisel S."/>
            <person name="Petersen M."/>
            <person name="Berrin J.G."/>
            <person name="Delaux P.M."/>
            <person name="Dal Grande F."/>
            <person name="Keller J."/>
        </authorList>
    </citation>
    <scope>NUCLEOTIDE SEQUENCE [LARGE SCALE GENOMIC DNA]</scope>
    <source>
        <strain evidence="7 8">SAG 2043</strain>
    </source>
</reference>
<keyword evidence="6" id="KW-0968">Cytoplasmic vesicle</keyword>
<keyword evidence="6" id="KW-0813">Transport</keyword>
<dbReference type="GO" id="GO:0030658">
    <property type="term" value="C:transport vesicle membrane"/>
    <property type="evidence" value="ECO:0007669"/>
    <property type="project" value="UniProtKB-SubCell"/>
</dbReference>
<dbReference type="Proteomes" id="UP001489004">
    <property type="component" value="Unassembled WGS sequence"/>
</dbReference>
<dbReference type="AlphaFoldDB" id="A0AAW1PBB7"/>
<evidence type="ECO:0000256" key="6">
    <source>
        <dbReference type="RuleBase" id="RU363122"/>
    </source>
</evidence>
<dbReference type="Pfam" id="PF04144">
    <property type="entry name" value="SCAMP"/>
    <property type="match status" value="1"/>
</dbReference>
<evidence type="ECO:0000256" key="1">
    <source>
        <dbReference type="ARBA" id="ARBA00004003"/>
    </source>
</evidence>
<organism evidence="7 8">
    <name type="scientific">[Myrmecia] bisecta</name>
    <dbReference type="NCBI Taxonomy" id="41462"/>
    <lineage>
        <taxon>Eukaryota</taxon>
        <taxon>Viridiplantae</taxon>
        <taxon>Chlorophyta</taxon>
        <taxon>core chlorophytes</taxon>
        <taxon>Trebouxiophyceae</taxon>
        <taxon>Trebouxiales</taxon>
        <taxon>Trebouxiaceae</taxon>
        <taxon>Myrmecia</taxon>
    </lineage>
</organism>
<evidence type="ECO:0000313" key="7">
    <source>
        <dbReference type="EMBL" id="KAK9807060.1"/>
    </source>
</evidence>
<evidence type="ECO:0000256" key="3">
    <source>
        <dbReference type="ARBA" id="ARBA00022692"/>
    </source>
</evidence>
<dbReference type="PANTHER" id="PTHR10687:SF2">
    <property type="entry name" value="SECRETORY CARRIER-ASSOCIATED MEMBRANE PROTEIN"/>
    <property type="match status" value="1"/>
</dbReference>
<proteinExistence type="inferred from homology"/>
<keyword evidence="3 6" id="KW-0812">Transmembrane</keyword>
<dbReference type="InterPro" id="IPR007273">
    <property type="entry name" value="SCAMP"/>
</dbReference>
<comment type="function">
    <text evidence="1 6">Probably involved in membrane trafficking.</text>
</comment>
<accession>A0AAW1PBB7</accession>
<keyword evidence="8" id="KW-1185">Reference proteome</keyword>
<comment type="caution">
    <text evidence="7">The sequence shown here is derived from an EMBL/GenBank/DDBJ whole genome shotgun (WGS) entry which is preliminary data.</text>
</comment>
<dbReference type="EMBL" id="JALJOR010000013">
    <property type="protein sequence ID" value="KAK9807060.1"/>
    <property type="molecule type" value="Genomic_DNA"/>
</dbReference>
<evidence type="ECO:0000256" key="4">
    <source>
        <dbReference type="ARBA" id="ARBA00022989"/>
    </source>
</evidence>
<keyword evidence="5 6" id="KW-0472">Membrane</keyword>
<evidence type="ECO:0000313" key="8">
    <source>
        <dbReference type="Proteomes" id="UP001489004"/>
    </source>
</evidence>
<keyword evidence="4 6" id="KW-1133">Transmembrane helix</keyword>
<comment type="subcellular location">
    <subcellularLocation>
        <location evidence="6">Cell membrane</location>
        <topology evidence="6">Multi-pass membrane protein</topology>
    </subcellularLocation>
    <subcellularLocation>
        <location evidence="6">Cytoplasmic vesicle</location>
        <location evidence="6">Secretory vesicle membrane</location>
        <topology evidence="6">Multi-pass membrane protein</topology>
    </subcellularLocation>
</comment>
<comment type="caution">
    <text evidence="6">Lacks conserved residue(s) required for the propagation of feature annotation.</text>
</comment>
<dbReference type="GO" id="GO:0055038">
    <property type="term" value="C:recycling endosome membrane"/>
    <property type="evidence" value="ECO:0007669"/>
    <property type="project" value="TreeGrafter"/>
</dbReference>
<feature type="transmembrane region" description="Helical" evidence="6">
    <location>
        <begin position="13"/>
        <end position="32"/>
    </location>
</feature>
<gene>
    <name evidence="7" type="ORF">WJX72_012303</name>
</gene>
<name>A0AAW1PBB7_9CHLO</name>
<dbReference type="GO" id="GO:0015031">
    <property type="term" value="P:protein transport"/>
    <property type="evidence" value="ECO:0007669"/>
    <property type="project" value="InterPro"/>
</dbReference>
<dbReference type="GO" id="GO:0032588">
    <property type="term" value="C:trans-Golgi network membrane"/>
    <property type="evidence" value="ECO:0007669"/>
    <property type="project" value="TreeGrafter"/>
</dbReference>
<comment type="similarity">
    <text evidence="2 6">Belongs to the SCAMP family.</text>
</comment>
<feature type="transmembrane region" description="Helical" evidence="6">
    <location>
        <begin position="44"/>
        <end position="66"/>
    </location>
</feature>
<sequence>MLFIAGHKGLADWLFATGIGLAGLPLSFLLWHRNLYKAAINNGTMRWLMFLMFNFLHIVLAGWIAVAPPIVGKWSAGGFTMINEFKRGTGGRGQFVQ</sequence>